<feature type="compositionally biased region" description="Basic and acidic residues" evidence="1">
    <location>
        <begin position="88"/>
        <end position="100"/>
    </location>
</feature>
<dbReference type="EMBL" id="JAAMPC010000006">
    <property type="protein sequence ID" value="KAG2308100.1"/>
    <property type="molecule type" value="Genomic_DNA"/>
</dbReference>
<accession>A0A8X7VBD7</accession>
<keyword evidence="3" id="KW-1185">Reference proteome</keyword>
<dbReference type="Proteomes" id="UP000886595">
    <property type="component" value="Unassembled WGS sequence"/>
</dbReference>
<evidence type="ECO:0000256" key="1">
    <source>
        <dbReference type="SAM" id="MobiDB-lite"/>
    </source>
</evidence>
<evidence type="ECO:0000313" key="3">
    <source>
        <dbReference type="Proteomes" id="UP000886595"/>
    </source>
</evidence>
<gene>
    <name evidence="2" type="ORF">Bca52824_027848</name>
</gene>
<comment type="caution">
    <text evidence="2">The sequence shown here is derived from an EMBL/GenBank/DDBJ whole genome shotgun (WGS) entry which is preliminary data.</text>
</comment>
<feature type="compositionally biased region" description="Basic residues" evidence="1">
    <location>
        <begin position="227"/>
        <end position="237"/>
    </location>
</feature>
<feature type="compositionally biased region" description="Basic and acidic residues" evidence="1">
    <location>
        <begin position="119"/>
        <end position="144"/>
    </location>
</feature>
<protein>
    <submittedName>
        <fullName evidence="2">Uncharacterized protein</fullName>
    </submittedName>
</protein>
<feature type="region of interest" description="Disordered" evidence="1">
    <location>
        <begin position="1"/>
        <end position="21"/>
    </location>
</feature>
<feature type="region of interest" description="Disordered" evidence="1">
    <location>
        <begin position="75"/>
        <end position="238"/>
    </location>
</feature>
<sequence length="291" mass="32868">MTPGTLHTDEEPTDHALTPPTKFDRSAATETIYCPHPVQGSFMCSAPVVPSIFRYGAEGGSPVAWEKTNPHRYRSVGSVRSCHPPRGAKFDSKAKEGDRLRHNKSVTAQYAPPDLSVEAQHRQNEESVKERTIEPLEDPTHKEAVTPTDVDYSQQEENRHERDLDPLGPGTEENIASPVSGENIQKSGSPIVDVTSDTGAPVDADERYDSCREDQLSEPEEDSKFGAGKRQRKRSRKLTGVYEARRHQSTLYDSFTPLRFRPRRHQSTLYDSFKTQPVYKFKILFCIQRNK</sequence>
<reference evidence="2 3" key="1">
    <citation type="submission" date="2020-02" db="EMBL/GenBank/DDBJ databases">
        <authorList>
            <person name="Ma Q."/>
            <person name="Huang Y."/>
            <person name="Song X."/>
            <person name="Pei D."/>
        </authorList>
    </citation>
    <scope>NUCLEOTIDE SEQUENCE [LARGE SCALE GENOMIC DNA]</scope>
    <source>
        <strain evidence="2">Sxm20200214</strain>
        <tissue evidence="2">Leaf</tissue>
    </source>
</reference>
<proteinExistence type="predicted"/>
<feature type="compositionally biased region" description="Basic and acidic residues" evidence="1">
    <location>
        <begin position="204"/>
        <end position="215"/>
    </location>
</feature>
<evidence type="ECO:0000313" key="2">
    <source>
        <dbReference type="EMBL" id="KAG2308100.1"/>
    </source>
</evidence>
<feature type="compositionally biased region" description="Basic and acidic residues" evidence="1">
    <location>
        <begin position="156"/>
        <end position="165"/>
    </location>
</feature>
<dbReference type="AlphaFoldDB" id="A0A8X7VBD7"/>
<name>A0A8X7VBD7_BRACI</name>
<organism evidence="2 3">
    <name type="scientific">Brassica carinata</name>
    <name type="common">Ethiopian mustard</name>
    <name type="synonym">Abyssinian cabbage</name>
    <dbReference type="NCBI Taxonomy" id="52824"/>
    <lineage>
        <taxon>Eukaryota</taxon>
        <taxon>Viridiplantae</taxon>
        <taxon>Streptophyta</taxon>
        <taxon>Embryophyta</taxon>
        <taxon>Tracheophyta</taxon>
        <taxon>Spermatophyta</taxon>
        <taxon>Magnoliopsida</taxon>
        <taxon>eudicotyledons</taxon>
        <taxon>Gunneridae</taxon>
        <taxon>Pentapetalae</taxon>
        <taxon>rosids</taxon>
        <taxon>malvids</taxon>
        <taxon>Brassicales</taxon>
        <taxon>Brassicaceae</taxon>
        <taxon>Brassiceae</taxon>
        <taxon>Brassica</taxon>
    </lineage>
</organism>